<feature type="region of interest" description="Disordered" evidence="1">
    <location>
        <begin position="225"/>
        <end position="334"/>
    </location>
</feature>
<dbReference type="Proteomes" id="UP000078492">
    <property type="component" value="Unassembled WGS sequence"/>
</dbReference>
<feature type="non-terminal residue" evidence="3">
    <location>
        <position position="1"/>
    </location>
</feature>
<evidence type="ECO:0000313" key="3">
    <source>
        <dbReference type="EMBL" id="KYN17609.1"/>
    </source>
</evidence>
<proteinExistence type="predicted"/>
<keyword evidence="2" id="KW-0812">Transmembrane</keyword>
<protein>
    <submittedName>
        <fullName evidence="3">Uncharacterized protein</fullName>
    </submittedName>
</protein>
<name>A0A195DYB7_9HYME</name>
<feature type="compositionally biased region" description="Basic and acidic residues" evidence="1">
    <location>
        <begin position="290"/>
        <end position="327"/>
    </location>
</feature>
<feature type="transmembrane region" description="Helical" evidence="2">
    <location>
        <begin position="14"/>
        <end position="36"/>
    </location>
</feature>
<evidence type="ECO:0000256" key="1">
    <source>
        <dbReference type="SAM" id="MobiDB-lite"/>
    </source>
</evidence>
<sequence length="334" mass="37643">SVSMNKFSFKYRNVILGMTATAFGYYAVLMPHTVFLKKYRYMVATYQLDFAISNQATQFGNRDPFFAVFLPTSTATSSASTTTSASQTSTVTSTRAKTSTKTTTSGWSSVRHLNNSITFVENIVDKLFCTLLLYLHRIIKNYQEYKYTHVGSFLRVENLRRSRTIDELPFVQKEAPSERSRVGLFQRDACYFAIHDRLDIVARTVNGKRLRTALVRSLLTFGYSPTTSDGKSGPTSSGGDGDRSRRMFDGMFESPFSSRAQCAELPKLRQNTRPVDDANTANTANTAPSDKPRYVGDRVPHFSRERPGPYDQPKRREGEEKGRRVTDSDVQAPN</sequence>
<organism evidence="3 4">
    <name type="scientific">Trachymyrmex cornetzi</name>
    <dbReference type="NCBI Taxonomy" id="471704"/>
    <lineage>
        <taxon>Eukaryota</taxon>
        <taxon>Metazoa</taxon>
        <taxon>Ecdysozoa</taxon>
        <taxon>Arthropoda</taxon>
        <taxon>Hexapoda</taxon>
        <taxon>Insecta</taxon>
        <taxon>Pterygota</taxon>
        <taxon>Neoptera</taxon>
        <taxon>Endopterygota</taxon>
        <taxon>Hymenoptera</taxon>
        <taxon>Apocrita</taxon>
        <taxon>Aculeata</taxon>
        <taxon>Formicoidea</taxon>
        <taxon>Formicidae</taxon>
        <taxon>Myrmicinae</taxon>
        <taxon>Trachymyrmex</taxon>
    </lineage>
</organism>
<dbReference type="EMBL" id="KQ980107">
    <property type="protein sequence ID" value="KYN17609.1"/>
    <property type="molecule type" value="Genomic_DNA"/>
</dbReference>
<keyword evidence="2" id="KW-0472">Membrane</keyword>
<keyword evidence="4" id="KW-1185">Reference proteome</keyword>
<dbReference type="AlphaFoldDB" id="A0A195DYB7"/>
<evidence type="ECO:0000256" key="2">
    <source>
        <dbReference type="SAM" id="Phobius"/>
    </source>
</evidence>
<keyword evidence="2" id="KW-1133">Transmembrane helix</keyword>
<gene>
    <name evidence="3" type="ORF">ALC57_09978</name>
</gene>
<feature type="compositionally biased region" description="Low complexity" evidence="1">
    <location>
        <begin position="278"/>
        <end position="287"/>
    </location>
</feature>
<accession>A0A195DYB7</accession>
<reference evidence="3 4" key="1">
    <citation type="submission" date="2015-09" db="EMBL/GenBank/DDBJ databases">
        <title>Trachymyrmex cornetzi WGS genome.</title>
        <authorList>
            <person name="Nygaard S."/>
            <person name="Hu H."/>
            <person name="Boomsma J."/>
            <person name="Zhang G."/>
        </authorList>
    </citation>
    <scope>NUCLEOTIDE SEQUENCE [LARGE SCALE GENOMIC DNA]</scope>
    <source>
        <strain evidence="3">Tcor2-1</strain>
        <tissue evidence="3">Whole body</tissue>
    </source>
</reference>
<evidence type="ECO:0000313" key="4">
    <source>
        <dbReference type="Proteomes" id="UP000078492"/>
    </source>
</evidence>
<feature type="compositionally biased region" description="Polar residues" evidence="1">
    <location>
        <begin position="225"/>
        <end position="237"/>
    </location>
</feature>
<feature type="region of interest" description="Disordered" evidence="1">
    <location>
        <begin position="77"/>
        <end position="102"/>
    </location>
</feature>